<dbReference type="InterPro" id="IPR036291">
    <property type="entry name" value="NAD(P)-bd_dom_sf"/>
</dbReference>
<dbReference type="PROSITE" id="PS00067">
    <property type="entry name" value="3HCDH"/>
    <property type="match status" value="1"/>
</dbReference>
<name>A0AB39T143_9ACTN</name>
<feature type="domain" description="3-hydroxyacyl-CoA dehydrogenase C-terminal" evidence="5">
    <location>
        <begin position="222"/>
        <end position="319"/>
    </location>
</feature>
<evidence type="ECO:0000259" key="6">
    <source>
        <dbReference type="Pfam" id="PF02737"/>
    </source>
</evidence>
<dbReference type="Pfam" id="PF00725">
    <property type="entry name" value="3HCDH"/>
    <property type="match status" value="2"/>
</dbReference>
<feature type="domain" description="3-hydroxyacyl-CoA dehydrogenase NAD binding" evidence="6">
    <location>
        <begin position="41"/>
        <end position="219"/>
    </location>
</feature>
<dbReference type="PANTHER" id="PTHR48075">
    <property type="entry name" value="3-HYDROXYACYL-COA DEHYDROGENASE FAMILY PROTEIN"/>
    <property type="match status" value="1"/>
</dbReference>
<evidence type="ECO:0000259" key="7">
    <source>
        <dbReference type="Pfam" id="PF18321"/>
    </source>
</evidence>
<dbReference type="RefSeq" id="WP_369145264.1">
    <property type="nucleotide sequence ID" value="NZ_CP163444.1"/>
</dbReference>
<dbReference type="FunFam" id="3.40.50.720:FF:000009">
    <property type="entry name" value="Fatty oxidation complex, alpha subunit"/>
    <property type="match status" value="1"/>
</dbReference>
<dbReference type="InterPro" id="IPR006108">
    <property type="entry name" value="3HC_DH_C"/>
</dbReference>
<dbReference type="InterPro" id="IPR006180">
    <property type="entry name" value="3-OHacyl-CoA_DH_CS"/>
</dbReference>
<dbReference type="Gene3D" id="3.40.50.720">
    <property type="entry name" value="NAD(P)-binding Rossmann-like Domain"/>
    <property type="match status" value="1"/>
</dbReference>
<evidence type="ECO:0000313" key="8">
    <source>
        <dbReference type="EMBL" id="XDQ72622.1"/>
    </source>
</evidence>
<feature type="domain" description="3-hydroxyacyl-CoA dehydrogenase C-terminal" evidence="5">
    <location>
        <begin position="446"/>
        <end position="519"/>
    </location>
</feature>
<comment type="pathway">
    <text evidence="1">Lipid metabolism; butanoate metabolism.</text>
</comment>
<dbReference type="InterPro" id="IPR041040">
    <property type="entry name" value="3HCDH_RFF"/>
</dbReference>
<reference evidence="8" key="1">
    <citation type="submission" date="2024-07" db="EMBL/GenBank/DDBJ databases">
        <authorList>
            <person name="Yu S.T."/>
        </authorList>
    </citation>
    <scope>NUCLEOTIDE SEQUENCE</scope>
    <source>
        <strain evidence="8">R44</strain>
    </source>
</reference>
<dbReference type="GO" id="GO:0006631">
    <property type="term" value="P:fatty acid metabolic process"/>
    <property type="evidence" value="ECO:0007669"/>
    <property type="project" value="InterPro"/>
</dbReference>
<organism evidence="8">
    <name type="scientific">Streptomyces sp. R44</name>
    <dbReference type="NCBI Taxonomy" id="3238633"/>
    <lineage>
        <taxon>Bacteria</taxon>
        <taxon>Bacillati</taxon>
        <taxon>Actinomycetota</taxon>
        <taxon>Actinomycetes</taxon>
        <taxon>Kitasatosporales</taxon>
        <taxon>Streptomycetaceae</taxon>
        <taxon>Streptomyces</taxon>
    </lineage>
</organism>
<feature type="region of interest" description="Disordered" evidence="4">
    <location>
        <begin position="1"/>
        <end position="39"/>
    </location>
</feature>
<dbReference type="Pfam" id="PF02737">
    <property type="entry name" value="3HCDH_N"/>
    <property type="match status" value="1"/>
</dbReference>
<dbReference type="Pfam" id="PF18321">
    <property type="entry name" value="3HCDH_RFF"/>
    <property type="match status" value="1"/>
</dbReference>
<dbReference type="EMBL" id="CP163444">
    <property type="protein sequence ID" value="XDQ72622.1"/>
    <property type="molecule type" value="Genomic_DNA"/>
</dbReference>
<feature type="compositionally biased region" description="Basic and acidic residues" evidence="4">
    <location>
        <begin position="19"/>
        <end position="39"/>
    </location>
</feature>
<evidence type="ECO:0000259" key="5">
    <source>
        <dbReference type="Pfam" id="PF00725"/>
    </source>
</evidence>
<dbReference type="SUPFAM" id="SSF51735">
    <property type="entry name" value="NAD(P)-binding Rossmann-fold domains"/>
    <property type="match status" value="1"/>
</dbReference>
<dbReference type="InterPro" id="IPR006176">
    <property type="entry name" value="3-OHacyl-CoA_DH_NAD-bd"/>
</dbReference>
<gene>
    <name evidence="8" type="ORF">AB5J54_19895</name>
</gene>
<protein>
    <submittedName>
        <fullName evidence="8">3-hydroxyacyl-CoA dehydrogenase</fullName>
    </submittedName>
</protein>
<dbReference type="GO" id="GO:0070403">
    <property type="term" value="F:NAD+ binding"/>
    <property type="evidence" value="ECO:0007669"/>
    <property type="project" value="InterPro"/>
</dbReference>
<proteinExistence type="inferred from homology"/>
<dbReference type="AlphaFoldDB" id="A0AB39T143"/>
<keyword evidence="3" id="KW-0560">Oxidoreductase</keyword>
<evidence type="ECO:0000256" key="2">
    <source>
        <dbReference type="ARBA" id="ARBA00009463"/>
    </source>
</evidence>
<dbReference type="NCBIfam" id="NF006124">
    <property type="entry name" value="PRK08268.1"/>
    <property type="match status" value="1"/>
</dbReference>
<dbReference type="GO" id="GO:0016616">
    <property type="term" value="F:oxidoreductase activity, acting on the CH-OH group of donors, NAD or NADP as acceptor"/>
    <property type="evidence" value="ECO:0007669"/>
    <property type="project" value="InterPro"/>
</dbReference>
<dbReference type="PANTHER" id="PTHR48075:SF5">
    <property type="entry name" value="3-HYDROXYBUTYRYL-COA DEHYDROGENASE"/>
    <property type="match status" value="1"/>
</dbReference>
<comment type="similarity">
    <text evidence="2">Belongs to the 3-hydroxyacyl-CoA dehydrogenase family.</text>
</comment>
<dbReference type="SUPFAM" id="SSF48179">
    <property type="entry name" value="6-phosphogluconate dehydrogenase C-terminal domain-like"/>
    <property type="match status" value="2"/>
</dbReference>
<sequence>MSANVTVRGSDDVTASETAAEKQDRTAAEERGGEAVGRDRTVAVVGTGTMGQGIAQVALVAGHPVRLYDSAPGRAAEAVAALTARLDRLVEKGRLDAVAREAAVGRLHAAEDPAELADAALVIEAIVEDLAVKQRLFTDLEKIVGDDTVLATNTSSLSVTAIAGGLRLPGRFVGLHFFNPAPLLPLVEVVSGFATDADVATRAYETVKGWGKTPVRCADTPGFIVNRVARPFYAEALRVYEEGGADPATIDAALRECGGFRMGPFELTDLIGQDVNEAVTRSVWESFYQDPKFTPSLAQRRLVESGRLGRKSGHGWFSYAEGAERPEPHTAPPAKAPEWITVCGDLGPADPLVGLFEAAGITVLSKKGGAHIELPGGAELSLADGETSFEYDEEAIVYFDLAYDYAAASRIVLSAREDIDPAVLAEAVGLFQALGKKVSVIGDVPGMIVARTVAMLADVAVDAVDRGVATAEDVDTAMRLGVNYPAGPLEWSGKVGHRRTCGLLQELHKRYATGRYAPGLGLVRRAAAEDAEDSR</sequence>
<evidence type="ECO:0000256" key="3">
    <source>
        <dbReference type="ARBA" id="ARBA00023002"/>
    </source>
</evidence>
<evidence type="ECO:0000256" key="1">
    <source>
        <dbReference type="ARBA" id="ARBA00005086"/>
    </source>
</evidence>
<dbReference type="InterPro" id="IPR008927">
    <property type="entry name" value="6-PGluconate_DH-like_C_sf"/>
</dbReference>
<feature type="domain" description="3-hydroxybutyryl-CoA dehydrogenase reduced Rossmann-fold" evidence="7">
    <location>
        <begin position="381"/>
        <end position="445"/>
    </location>
</feature>
<evidence type="ECO:0000256" key="4">
    <source>
        <dbReference type="SAM" id="MobiDB-lite"/>
    </source>
</evidence>
<dbReference type="Gene3D" id="1.10.1040.50">
    <property type="match status" value="1"/>
</dbReference>
<accession>A0AB39T143</accession>
<feature type="compositionally biased region" description="Polar residues" evidence="4">
    <location>
        <begin position="1"/>
        <end position="17"/>
    </location>
</feature>